<name>A0A9Q1CBC4_HOLLE</name>
<proteinExistence type="inferred from homology"/>
<dbReference type="PANTHER" id="PTHR10829">
    <property type="entry name" value="CORTACTIN AND DREBRIN"/>
    <property type="match status" value="1"/>
</dbReference>
<accession>A0A9Q1CBC4</accession>
<dbReference type="FunFam" id="3.40.20.10:FF:000018">
    <property type="entry name" value="Coactosin-like 1"/>
    <property type="match status" value="1"/>
</dbReference>
<dbReference type="PROSITE" id="PS51263">
    <property type="entry name" value="ADF_H"/>
    <property type="match status" value="1"/>
</dbReference>
<evidence type="ECO:0000256" key="6">
    <source>
        <dbReference type="ARBA" id="ARBA00058385"/>
    </source>
</evidence>
<dbReference type="Pfam" id="PF00241">
    <property type="entry name" value="Cofilin_ADF"/>
    <property type="match status" value="1"/>
</dbReference>
<comment type="function">
    <text evidence="6">Binds to F-actin in a calcium-independent manner. Has no direct effect on actin depolymerization. Acts as a chaperone for ALOX5 (5LO), influencing both its stability and activity in leukotrienes synthesis.</text>
</comment>
<keyword evidence="3" id="KW-0009">Actin-binding</keyword>
<evidence type="ECO:0000313" key="11">
    <source>
        <dbReference type="Proteomes" id="UP001152320"/>
    </source>
</evidence>
<evidence type="ECO:0000256" key="4">
    <source>
        <dbReference type="ARBA" id="ARBA00023212"/>
    </source>
</evidence>
<feature type="domain" description="ADF-H" evidence="9">
    <location>
        <begin position="2"/>
        <end position="131"/>
    </location>
</feature>
<reference evidence="10" key="1">
    <citation type="submission" date="2021-10" db="EMBL/GenBank/DDBJ databases">
        <title>Tropical sea cucumber genome reveals ecological adaptation and Cuvierian tubules defense mechanism.</title>
        <authorList>
            <person name="Chen T."/>
        </authorList>
    </citation>
    <scope>NUCLEOTIDE SEQUENCE</scope>
    <source>
        <strain evidence="10">Nanhai2018</strain>
        <tissue evidence="10">Muscle</tissue>
    </source>
</reference>
<comment type="subunit">
    <text evidence="7">Interacts with 5-lipoxygenase (ALOX5/5LO) in a calcium-independent manner. Binds to F-actin with a stoichiometry of 1:2.</text>
</comment>
<dbReference type="GO" id="GO:0030864">
    <property type="term" value="C:cortical actin cytoskeleton"/>
    <property type="evidence" value="ECO:0007669"/>
    <property type="project" value="TreeGrafter"/>
</dbReference>
<dbReference type="Proteomes" id="UP001152320">
    <property type="component" value="Chromosome 5"/>
</dbReference>
<organism evidence="10 11">
    <name type="scientific">Holothuria leucospilota</name>
    <name type="common">Black long sea cucumber</name>
    <name type="synonym">Mertensiothuria leucospilota</name>
    <dbReference type="NCBI Taxonomy" id="206669"/>
    <lineage>
        <taxon>Eukaryota</taxon>
        <taxon>Metazoa</taxon>
        <taxon>Echinodermata</taxon>
        <taxon>Eleutherozoa</taxon>
        <taxon>Echinozoa</taxon>
        <taxon>Holothuroidea</taxon>
        <taxon>Aspidochirotacea</taxon>
        <taxon>Aspidochirotida</taxon>
        <taxon>Holothuriidae</taxon>
        <taxon>Holothuria</taxon>
    </lineage>
</organism>
<dbReference type="GO" id="GO:0030427">
    <property type="term" value="C:site of polarized growth"/>
    <property type="evidence" value="ECO:0007669"/>
    <property type="project" value="TreeGrafter"/>
</dbReference>
<dbReference type="EMBL" id="JAIZAY010000005">
    <property type="protein sequence ID" value="KAJ8041676.1"/>
    <property type="molecule type" value="Genomic_DNA"/>
</dbReference>
<evidence type="ECO:0000256" key="8">
    <source>
        <dbReference type="ARBA" id="ARBA00068121"/>
    </source>
</evidence>
<dbReference type="GO" id="GO:0005884">
    <property type="term" value="C:actin filament"/>
    <property type="evidence" value="ECO:0007669"/>
    <property type="project" value="TreeGrafter"/>
</dbReference>
<dbReference type="CDD" id="cd11282">
    <property type="entry name" value="ADF_coactosin_like"/>
    <property type="match status" value="1"/>
</dbReference>
<dbReference type="InterPro" id="IPR002108">
    <property type="entry name" value="ADF-H"/>
</dbReference>
<evidence type="ECO:0000256" key="2">
    <source>
        <dbReference type="ARBA" id="ARBA00022490"/>
    </source>
</evidence>
<dbReference type="InterPro" id="IPR029006">
    <property type="entry name" value="ADF-H/Gelsolin-like_dom_sf"/>
</dbReference>
<evidence type="ECO:0000259" key="9">
    <source>
        <dbReference type="PROSITE" id="PS51263"/>
    </source>
</evidence>
<keyword evidence="2" id="KW-0963">Cytoplasm</keyword>
<dbReference type="AlphaFoldDB" id="A0A9Q1CBC4"/>
<keyword evidence="11" id="KW-1185">Reference proteome</keyword>
<dbReference type="PANTHER" id="PTHR10829:SF29">
    <property type="entry name" value="COACTOSIN-LIKE PROTEIN"/>
    <property type="match status" value="1"/>
</dbReference>
<evidence type="ECO:0000313" key="10">
    <source>
        <dbReference type="EMBL" id="KAJ8041676.1"/>
    </source>
</evidence>
<comment type="subcellular location">
    <subcellularLocation>
        <location evidence="1">Cytoplasm</location>
        <location evidence="1">Cytoskeleton</location>
    </subcellularLocation>
</comment>
<keyword evidence="4" id="KW-0206">Cytoskeleton</keyword>
<dbReference type="SUPFAM" id="SSF55753">
    <property type="entry name" value="Actin depolymerizing proteins"/>
    <property type="match status" value="1"/>
</dbReference>
<evidence type="ECO:0000256" key="3">
    <source>
        <dbReference type="ARBA" id="ARBA00023203"/>
    </source>
</evidence>
<evidence type="ECO:0000256" key="5">
    <source>
        <dbReference type="ARBA" id="ARBA00038052"/>
    </source>
</evidence>
<evidence type="ECO:0000256" key="7">
    <source>
        <dbReference type="ARBA" id="ARBA00062335"/>
    </source>
</evidence>
<gene>
    <name evidence="10" type="ORF">HOLleu_12565</name>
</gene>
<dbReference type="GO" id="GO:0030833">
    <property type="term" value="P:regulation of actin filament polymerization"/>
    <property type="evidence" value="ECO:0007669"/>
    <property type="project" value="TreeGrafter"/>
</dbReference>
<sequence length="144" mass="16225">MSGKIDTESAQEAYELVRNDTTPETWALLKYTDNKEIVLHRTGTDYDDMLSEFGEEERLYGYVRLEVGDELSKRAKFVLITYIGQKVSPLKKAAVSTDKAFVKMVFSQFQVEILADTLADVSKDKVEDRVRKAGGANYGTGVRD</sequence>
<comment type="similarity">
    <text evidence="5">Belongs to the actin-binding proteins ADF family. Coactosin subfamily.</text>
</comment>
<dbReference type="GO" id="GO:0051015">
    <property type="term" value="F:actin filament binding"/>
    <property type="evidence" value="ECO:0007669"/>
    <property type="project" value="TreeGrafter"/>
</dbReference>
<dbReference type="SMART" id="SM00102">
    <property type="entry name" value="ADF"/>
    <property type="match status" value="1"/>
</dbReference>
<dbReference type="Gene3D" id="3.40.20.10">
    <property type="entry name" value="Severin"/>
    <property type="match status" value="1"/>
</dbReference>
<dbReference type="OrthoDB" id="20822at2759"/>
<comment type="caution">
    <text evidence="10">The sequence shown here is derived from an EMBL/GenBank/DDBJ whole genome shotgun (WGS) entry which is preliminary data.</text>
</comment>
<evidence type="ECO:0000256" key="1">
    <source>
        <dbReference type="ARBA" id="ARBA00004245"/>
    </source>
</evidence>
<protein>
    <recommendedName>
        <fullName evidence="8">Coactosin-like protein</fullName>
    </recommendedName>
</protein>